<dbReference type="Proteomes" id="UP001524501">
    <property type="component" value="Unassembled WGS sequence"/>
</dbReference>
<dbReference type="PANTHER" id="PTHR46796:SF15">
    <property type="entry name" value="BLL1074 PROTEIN"/>
    <property type="match status" value="1"/>
</dbReference>
<feature type="domain" description="HTH araC/xylS-type" evidence="4">
    <location>
        <begin position="130"/>
        <end position="226"/>
    </location>
</feature>
<dbReference type="EMBL" id="JANFQF010000007">
    <property type="protein sequence ID" value="MCQ4119496.1"/>
    <property type="molecule type" value="Genomic_DNA"/>
</dbReference>
<evidence type="ECO:0000256" key="1">
    <source>
        <dbReference type="ARBA" id="ARBA00023015"/>
    </source>
</evidence>
<dbReference type="PANTHER" id="PTHR46796">
    <property type="entry name" value="HTH-TYPE TRANSCRIPTIONAL ACTIVATOR RHAS-RELATED"/>
    <property type="match status" value="1"/>
</dbReference>
<dbReference type="SMART" id="SM00342">
    <property type="entry name" value="HTH_ARAC"/>
    <property type="match status" value="1"/>
</dbReference>
<dbReference type="RefSeq" id="WP_255967805.1">
    <property type="nucleotide sequence ID" value="NZ_JANFQF010000007.1"/>
</dbReference>
<sequence length="227" mass="24616">MYSERSSAFAGAVVWEKTAVEGDGAVLPDGCMDLIWMDGDVVVAGPDSRAYIARTRPGDRLVGMRFSPGTLPRLLGTPADELANARVPLADLLGNDDTARLLSAIADHPDPATQLEEFAAARRRFASRSDGRIPVIVNLLARQCPIREVADRVGVSERQLHRLCRREFGYGPKVLARILRLQWAMELAGSVSAAEAASLAGFADQAHLIRESHELTGRPFGRLVMSS</sequence>
<protein>
    <submittedName>
        <fullName evidence="5">AraC family transcriptional regulator</fullName>
    </submittedName>
</protein>
<proteinExistence type="predicted"/>
<dbReference type="InterPro" id="IPR018060">
    <property type="entry name" value="HTH_AraC"/>
</dbReference>
<gene>
    <name evidence="5" type="ORF">NOF53_09955</name>
</gene>
<keyword evidence="3" id="KW-0804">Transcription</keyword>
<evidence type="ECO:0000313" key="5">
    <source>
        <dbReference type="EMBL" id="MCQ4119496.1"/>
    </source>
</evidence>
<evidence type="ECO:0000256" key="3">
    <source>
        <dbReference type="ARBA" id="ARBA00023163"/>
    </source>
</evidence>
<name>A0ABT1QB44_9NOCA</name>
<keyword evidence="2" id="KW-0238">DNA-binding</keyword>
<dbReference type="InterPro" id="IPR046532">
    <property type="entry name" value="DUF6597"/>
</dbReference>
<dbReference type="Gene3D" id="1.10.10.60">
    <property type="entry name" value="Homeodomain-like"/>
    <property type="match status" value="1"/>
</dbReference>
<dbReference type="PROSITE" id="PS01124">
    <property type="entry name" value="HTH_ARAC_FAMILY_2"/>
    <property type="match status" value="1"/>
</dbReference>
<evidence type="ECO:0000259" key="4">
    <source>
        <dbReference type="PROSITE" id="PS01124"/>
    </source>
</evidence>
<dbReference type="InterPro" id="IPR050204">
    <property type="entry name" value="AraC_XylS_family_regulators"/>
</dbReference>
<dbReference type="Pfam" id="PF12833">
    <property type="entry name" value="HTH_18"/>
    <property type="match status" value="1"/>
</dbReference>
<evidence type="ECO:0000313" key="6">
    <source>
        <dbReference type="Proteomes" id="UP001524501"/>
    </source>
</evidence>
<dbReference type="Pfam" id="PF20240">
    <property type="entry name" value="DUF6597"/>
    <property type="match status" value="1"/>
</dbReference>
<evidence type="ECO:0000256" key="2">
    <source>
        <dbReference type="ARBA" id="ARBA00023125"/>
    </source>
</evidence>
<comment type="caution">
    <text evidence="5">The sequence shown here is derived from an EMBL/GenBank/DDBJ whole genome shotgun (WGS) entry which is preliminary data.</text>
</comment>
<reference evidence="5 6" key="1">
    <citation type="submission" date="2022-07" db="EMBL/GenBank/DDBJ databases">
        <title>Degradation activity of malathion, p-nitrophenol and potential low-temperature adaptation strategy of Rhodococcus sp. FXJ9.536.</title>
        <authorList>
            <person name="Huang J."/>
            <person name="Huang Y."/>
        </authorList>
    </citation>
    <scope>NUCLEOTIDE SEQUENCE [LARGE SCALE GENOMIC DNA]</scope>
    <source>
        <strain evidence="5 6">FXJ9.536</strain>
    </source>
</reference>
<keyword evidence="1" id="KW-0805">Transcription regulation</keyword>
<keyword evidence="6" id="KW-1185">Reference proteome</keyword>
<accession>A0ABT1QB44</accession>
<organism evidence="5 6">
    <name type="scientific">Rhodococcus tibetensis</name>
    <dbReference type="NCBI Taxonomy" id="2965064"/>
    <lineage>
        <taxon>Bacteria</taxon>
        <taxon>Bacillati</taxon>
        <taxon>Actinomycetota</taxon>
        <taxon>Actinomycetes</taxon>
        <taxon>Mycobacteriales</taxon>
        <taxon>Nocardiaceae</taxon>
        <taxon>Rhodococcus</taxon>
    </lineage>
</organism>